<keyword evidence="3" id="KW-1185">Reference proteome</keyword>
<dbReference type="PATRIC" id="fig|1434110.4.peg.2779"/>
<dbReference type="AlphaFoldDB" id="A0A0E3WUT3"/>
<keyword evidence="2" id="KW-0808">Transferase</keyword>
<dbReference type="PANTHER" id="PTHR43591">
    <property type="entry name" value="METHYLTRANSFERASE"/>
    <property type="match status" value="1"/>
</dbReference>
<name>A0A0E3WUT3_9EURY</name>
<dbReference type="Gene3D" id="3.40.50.150">
    <property type="entry name" value="Vaccinia Virus protein VP39"/>
    <property type="match status" value="1"/>
</dbReference>
<dbReference type="STRING" id="1434110.MSHOH_2182"/>
<dbReference type="GeneID" id="24831432"/>
<dbReference type="GO" id="GO:0032259">
    <property type="term" value="P:methylation"/>
    <property type="evidence" value="ECO:0007669"/>
    <property type="project" value="UniProtKB-KW"/>
</dbReference>
<sequence>METEIKPQIKEWWDTEEHDYDAIAAHGVHSEDEKKLWTEVITQLLGTDQKLKILDMGTGTGFLALLLAELGYDITGADWARSKLEKAKEKMEETGNSVNFVVEDAENLSFEAEQFDAVVSRHLIWTLANPGSAFKEWARVTKPGGKVLTDIPARHSHPGNHHFGEEIGKELPFYNGADPGEVISMFEAAGLVNVSVRVFNKMMLVEGEKV</sequence>
<proteinExistence type="predicted"/>
<keyword evidence="2" id="KW-0830">Ubiquinone</keyword>
<dbReference type="RefSeq" id="WP_048139820.1">
    <property type="nucleotide sequence ID" value="NZ_BBCW01000056.1"/>
</dbReference>
<dbReference type="Proteomes" id="UP000033101">
    <property type="component" value="Chromosome"/>
</dbReference>
<keyword evidence="2" id="KW-0489">Methyltransferase</keyword>
<dbReference type="EMBL" id="CP009516">
    <property type="protein sequence ID" value="AKB78665.1"/>
    <property type="molecule type" value="Genomic_DNA"/>
</dbReference>
<gene>
    <name evidence="2" type="ORF">MSHOH_2182</name>
</gene>
<dbReference type="OrthoDB" id="147504at2157"/>
<dbReference type="Pfam" id="PF08241">
    <property type="entry name" value="Methyltransf_11"/>
    <property type="match status" value="1"/>
</dbReference>
<organism evidence="2 3">
    <name type="scientific">Methanosarcina horonobensis HB-1 = JCM 15518</name>
    <dbReference type="NCBI Taxonomy" id="1434110"/>
    <lineage>
        <taxon>Archaea</taxon>
        <taxon>Methanobacteriati</taxon>
        <taxon>Methanobacteriota</taxon>
        <taxon>Stenosarchaea group</taxon>
        <taxon>Methanomicrobia</taxon>
        <taxon>Methanosarcinales</taxon>
        <taxon>Methanosarcinaceae</taxon>
        <taxon>Methanosarcina</taxon>
    </lineage>
</organism>
<accession>A0A0E3WUT3</accession>
<evidence type="ECO:0000313" key="2">
    <source>
        <dbReference type="EMBL" id="AKB78665.1"/>
    </source>
</evidence>
<dbReference type="KEGG" id="mhor:MSHOH_2182"/>
<dbReference type="HOGENOM" id="CLU_037990_4_1_2"/>
<dbReference type="SUPFAM" id="SSF53335">
    <property type="entry name" value="S-adenosyl-L-methionine-dependent methyltransferases"/>
    <property type="match status" value="1"/>
</dbReference>
<evidence type="ECO:0000259" key="1">
    <source>
        <dbReference type="Pfam" id="PF08241"/>
    </source>
</evidence>
<evidence type="ECO:0000313" key="3">
    <source>
        <dbReference type="Proteomes" id="UP000033101"/>
    </source>
</evidence>
<feature type="domain" description="Methyltransferase type 11" evidence="1">
    <location>
        <begin position="54"/>
        <end position="148"/>
    </location>
</feature>
<dbReference type="InterPro" id="IPR029063">
    <property type="entry name" value="SAM-dependent_MTases_sf"/>
</dbReference>
<dbReference type="CDD" id="cd02440">
    <property type="entry name" value="AdoMet_MTases"/>
    <property type="match status" value="1"/>
</dbReference>
<protein>
    <submittedName>
        <fullName evidence="2">Ubiquinone/menaquinone biosynthesis methyltransferase</fullName>
    </submittedName>
</protein>
<dbReference type="GO" id="GO:0008757">
    <property type="term" value="F:S-adenosylmethionine-dependent methyltransferase activity"/>
    <property type="evidence" value="ECO:0007669"/>
    <property type="project" value="InterPro"/>
</dbReference>
<dbReference type="PANTHER" id="PTHR43591:SF24">
    <property type="entry name" value="2-METHOXY-6-POLYPRENYL-1,4-BENZOQUINOL METHYLASE, MITOCHONDRIAL"/>
    <property type="match status" value="1"/>
</dbReference>
<reference evidence="2 3" key="1">
    <citation type="submission" date="2014-07" db="EMBL/GenBank/DDBJ databases">
        <title>Methanogenic archaea and the global carbon cycle.</title>
        <authorList>
            <person name="Henriksen J.R."/>
            <person name="Luke J."/>
            <person name="Reinhart S."/>
            <person name="Benedict M.N."/>
            <person name="Youngblut N.D."/>
            <person name="Metcalf M.E."/>
            <person name="Whitaker R.J."/>
            <person name="Metcalf W.W."/>
        </authorList>
    </citation>
    <scope>NUCLEOTIDE SEQUENCE [LARGE SCALE GENOMIC DNA]</scope>
    <source>
        <strain evidence="2 3">HB-1</strain>
    </source>
</reference>
<dbReference type="InterPro" id="IPR013216">
    <property type="entry name" value="Methyltransf_11"/>
</dbReference>